<evidence type="ECO:0008006" key="4">
    <source>
        <dbReference type="Google" id="ProtNLM"/>
    </source>
</evidence>
<organism evidence="2 3">
    <name type="scientific">Allorhodopirellula heiligendammensis</name>
    <dbReference type="NCBI Taxonomy" id="2714739"/>
    <lineage>
        <taxon>Bacteria</taxon>
        <taxon>Pseudomonadati</taxon>
        <taxon>Planctomycetota</taxon>
        <taxon>Planctomycetia</taxon>
        <taxon>Pirellulales</taxon>
        <taxon>Pirellulaceae</taxon>
        <taxon>Allorhodopirellula</taxon>
    </lineage>
</organism>
<dbReference type="InterPro" id="IPR047729">
    <property type="entry name" value="Sce7726-like"/>
</dbReference>
<evidence type="ECO:0000313" key="2">
    <source>
        <dbReference type="EMBL" id="TWU19530.1"/>
    </source>
</evidence>
<gene>
    <name evidence="2" type="ORF">Poly21_17040</name>
</gene>
<dbReference type="Proteomes" id="UP000319908">
    <property type="component" value="Unassembled WGS sequence"/>
</dbReference>
<dbReference type="AlphaFoldDB" id="A0A5C6C4J3"/>
<dbReference type="NCBIfam" id="NF033832">
    <property type="entry name" value="sce7726_fam"/>
    <property type="match status" value="1"/>
</dbReference>
<reference evidence="2 3" key="1">
    <citation type="journal article" date="2020" name="Antonie Van Leeuwenhoek">
        <title>Rhodopirellula heiligendammensis sp. nov., Rhodopirellula pilleata sp. nov., and Rhodopirellula solitaria sp. nov. isolated from natural or artificial marine surfaces in Northern Germany and California, USA, and emended description of the genus Rhodopirellula.</title>
        <authorList>
            <person name="Kallscheuer N."/>
            <person name="Wiegand S."/>
            <person name="Jogler M."/>
            <person name="Boedeker C."/>
            <person name="Peeters S.H."/>
            <person name="Rast P."/>
            <person name="Heuer A."/>
            <person name="Jetten M.S.M."/>
            <person name="Rohde M."/>
            <person name="Jogler C."/>
        </authorList>
    </citation>
    <scope>NUCLEOTIDE SEQUENCE [LARGE SCALE GENOMIC DNA]</scope>
    <source>
        <strain evidence="2 3">Poly21</strain>
    </source>
</reference>
<dbReference type="EMBL" id="SJPU01000001">
    <property type="protein sequence ID" value="TWU19530.1"/>
    <property type="molecule type" value="Genomic_DNA"/>
</dbReference>
<keyword evidence="3" id="KW-1185">Reference proteome</keyword>
<protein>
    <recommendedName>
        <fullName evidence="4">Sce7726 family protein</fullName>
    </recommendedName>
</protein>
<accession>A0A5C6C4J3</accession>
<comment type="caution">
    <text evidence="2">The sequence shown here is derived from an EMBL/GenBank/DDBJ whole genome shotgun (WGS) entry which is preliminary data.</text>
</comment>
<sequence>MDEPITETELREAMRARLQRKHVKTPTLIVDELGVARHSARADLAVVNGALHCVEIKSDRDNLSRLPNQLEHYEDYFHTVTVATTSRHVIGVTEFASPRVGIVVGRRTRSGTIALKQTRPTLRIDIDPMKIAQLIWYDELGEAMERRGWLRGNRKLDGKSRREFLVQRLKVNELLDELRLSLAARRERQRLLQRTPSDGSTRRGGPVHARSTEPLVIPPLHPQSAGRPN</sequence>
<proteinExistence type="predicted"/>
<evidence type="ECO:0000313" key="3">
    <source>
        <dbReference type="Proteomes" id="UP000319908"/>
    </source>
</evidence>
<name>A0A5C6C4J3_9BACT</name>
<feature type="region of interest" description="Disordered" evidence="1">
    <location>
        <begin position="189"/>
        <end position="229"/>
    </location>
</feature>
<evidence type="ECO:0000256" key="1">
    <source>
        <dbReference type="SAM" id="MobiDB-lite"/>
    </source>
</evidence>